<dbReference type="EMBL" id="UZAU01000772">
    <property type="status" value="NOT_ANNOTATED_CDS"/>
    <property type="molecule type" value="Genomic_DNA"/>
</dbReference>
<reference evidence="2" key="2">
    <citation type="submission" date="2021-03" db="UniProtKB">
        <authorList>
            <consortium name="EnsemblPlants"/>
        </authorList>
    </citation>
    <scope>IDENTIFICATION</scope>
</reference>
<dbReference type="AlphaFoldDB" id="A0A803QEQ3"/>
<keyword evidence="3" id="KW-1185">Reference proteome</keyword>
<dbReference type="OMA" id="QMSLEFQ"/>
<accession>A0A803QEQ3</accession>
<name>A0A803QEQ3_CANSA</name>
<sequence>MVVAKTTPFVIFGAAAFAALTSWKAKKKPIFKRSTSLALLHGGELALKRLVDYHEARADVNKLGLADCEFKLKISEERPNFRELAEAMSKLEMRGKEEYAIRTLKEELQKAQKNKRMHEAYEIEILLVEMLIYKGEYEDAKKCKCLYDENVTDARRPLYLAIIIMALEPAKKEEAEKYWKKFVDLRSEFSFQPMFRESMEETGIFKITTSFQEFQNVVKQLLYDINKALLRKTT</sequence>
<reference evidence="2" key="1">
    <citation type="submission" date="2018-11" db="EMBL/GenBank/DDBJ databases">
        <authorList>
            <person name="Grassa J C."/>
        </authorList>
    </citation>
    <scope>NUCLEOTIDE SEQUENCE [LARGE SCALE GENOMIC DNA]</scope>
</reference>
<keyword evidence="1" id="KW-0175">Coiled coil</keyword>
<proteinExistence type="predicted"/>
<dbReference type="PANTHER" id="PTHR36350:SF3">
    <property type="entry name" value="TRANSMEMBRANE PROTEIN"/>
    <property type="match status" value="1"/>
</dbReference>
<feature type="coiled-coil region" evidence="1">
    <location>
        <begin position="94"/>
        <end position="121"/>
    </location>
</feature>
<evidence type="ECO:0000313" key="2">
    <source>
        <dbReference type="EnsemblPlants" id="cds.evm.model.09.1523"/>
    </source>
</evidence>
<evidence type="ECO:0000313" key="3">
    <source>
        <dbReference type="Proteomes" id="UP000596661"/>
    </source>
</evidence>
<dbReference type="PANTHER" id="PTHR36350">
    <property type="entry name" value="TRANSMEMBRANE PROTEIN"/>
    <property type="match status" value="1"/>
</dbReference>
<organism evidence="2 3">
    <name type="scientific">Cannabis sativa</name>
    <name type="common">Hemp</name>
    <name type="synonym">Marijuana</name>
    <dbReference type="NCBI Taxonomy" id="3483"/>
    <lineage>
        <taxon>Eukaryota</taxon>
        <taxon>Viridiplantae</taxon>
        <taxon>Streptophyta</taxon>
        <taxon>Embryophyta</taxon>
        <taxon>Tracheophyta</taxon>
        <taxon>Spermatophyta</taxon>
        <taxon>Magnoliopsida</taxon>
        <taxon>eudicotyledons</taxon>
        <taxon>Gunneridae</taxon>
        <taxon>Pentapetalae</taxon>
        <taxon>rosids</taxon>
        <taxon>fabids</taxon>
        <taxon>Rosales</taxon>
        <taxon>Cannabaceae</taxon>
        <taxon>Cannabis</taxon>
    </lineage>
</organism>
<dbReference type="Gramene" id="evm.model.09.1523">
    <property type="protein sequence ID" value="cds.evm.model.09.1523"/>
    <property type="gene ID" value="evm.TU.09.1523"/>
</dbReference>
<evidence type="ECO:0000256" key="1">
    <source>
        <dbReference type="SAM" id="Coils"/>
    </source>
</evidence>
<dbReference type="EnsemblPlants" id="evm.model.09.1523">
    <property type="protein sequence ID" value="cds.evm.model.09.1523"/>
    <property type="gene ID" value="evm.TU.09.1523"/>
</dbReference>
<dbReference type="Proteomes" id="UP000596661">
    <property type="component" value="Chromosome 9"/>
</dbReference>
<protein>
    <submittedName>
        <fullName evidence="2">Uncharacterized protein</fullName>
    </submittedName>
</protein>